<dbReference type="SUPFAM" id="SSF46785">
    <property type="entry name" value="Winged helix' DNA-binding domain"/>
    <property type="match status" value="1"/>
</dbReference>
<dbReference type="Pfam" id="PF12840">
    <property type="entry name" value="HTH_20"/>
    <property type="match status" value="1"/>
</dbReference>
<organism evidence="1 2">
    <name type="scientific">Halomarina halobia</name>
    <dbReference type="NCBI Taxonomy" id="3033386"/>
    <lineage>
        <taxon>Archaea</taxon>
        <taxon>Methanobacteriati</taxon>
        <taxon>Methanobacteriota</taxon>
        <taxon>Stenosarchaea group</taxon>
        <taxon>Halobacteria</taxon>
        <taxon>Halobacteriales</taxon>
        <taxon>Natronomonadaceae</taxon>
        <taxon>Halomarina</taxon>
    </lineage>
</organism>
<dbReference type="Gene3D" id="1.10.10.10">
    <property type="entry name" value="Winged helix-like DNA-binding domain superfamily/Winged helix DNA-binding domain"/>
    <property type="match status" value="1"/>
</dbReference>
<dbReference type="CDD" id="cd00090">
    <property type="entry name" value="HTH_ARSR"/>
    <property type="match status" value="1"/>
</dbReference>
<protein>
    <submittedName>
        <fullName evidence="1">Helix-turn-helix domain-containing protein</fullName>
    </submittedName>
</protein>
<proteinExistence type="predicted"/>
<keyword evidence="2" id="KW-1185">Reference proteome</keyword>
<dbReference type="AlphaFoldDB" id="A0ABD6A836"/>
<dbReference type="Proteomes" id="UP001596547">
    <property type="component" value="Unassembled WGS sequence"/>
</dbReference>
<name>A0ABD6A836_9EURY</name>
<reference evidence="1 2" key="1">
    <citation type="journal article" date="2019" name="Int. J. Syst. Evol. Microbiol.">
        <title>The Global Catalogue of Microorganisms (GCM) 10K type strain sequencing project: providing services to taxonomists for standard genome sequencing and annotation.</title>
        <authorList>
            <consortium name="The Broad Institute Genomics Platform"/>
            <consortium name="The Broad Institute Genome Sequencing Center for Infectious Disease"/>
            <person name="Wu L."/>
            <person name="Ma J."/>
        </authorList>
    </citation>
    <scope>NUCLEOTIDE SEQUENCE [LARGE SCALE GENOMIC DNA]</scope>
    <source>
        <strain evidence="1 2">PSR21</strain>
    </source>
</reference>
<sequence length="91" mass="10622">MEPVRRYVLTRTHGGENRARILRALVERPRNADRLAEELDRHYETVRHHLDVLVDDSIFENSGEERGATYLPTGEARHCWELIEGIIESVE</sequence>
<dbReference type="InterPro" id="IPR011991">
    <property type="entry name" value="ArsR-like_HTH"/>
</dbReference>
<dbReference type="EMBL" id="JBHTBF010000002">
    <property type="protein sequence ID" value="MFC7316149.1"/>
    <property type="molecule type" value="Genomic_DNA"/>
</dbReference>
<dbReference type="InterPro" id="IPR036388">
    <property type="entry name" value="WH-like_DNA-bd_sf"/>
</dbReference>
<evidence type="ECO:0000313" key="1">
    <source>
        <dbReference type="EMBL" id="MFC7316149.1"/>
    </source>
</evidence>
<evidence type="ECO:0000313" key="2">
    <source>
        <dbReference type="Proteomes" id="UP001596547"/>
    </source>
</evidence>
<gene>
    <name evidence="1" type="ORF">ACFQPE_04975</name>
</gene>
<dbReference type="RefSeq" id="WP_276304585.1">
    <property type="nucleotide sequence ID" value="NZ_CP119992.1"/>
</dbReference>
<dbReference type="InterPro" id="IPR036390">
    <property type="entry name" value="WH_DNA-bd_sf"/>
</dbReference>
<comment type="caution">
    <text evidence="1">The sequence shown here is derived from an EMBL/GenBank/DDBJ whole genome shotgun (WGS) entry which is preliminary data.</text>
</comment>
<accession>A0ABD6A836</accession>
<dbReference type="GeneID" id="79314137"/>